<evidence type="ECO:0000256" key="3">
    <source>
        <dbReference type="ARBA" id="ARBA00022643"/>
    </source>
</evidence>
<evidence type="ECO:0000259" key="7">
    <source>
        <dbReference type="Pfam" id="PF00724"/>
    </source>
</evidence>
<evidence type="ECO:0000256" key="1">
    <source>
        <dbReference type="ARBA" id="ARBA00001917"/>
    </source>
</evidence>
<sequence length="435" mass="47056">MSTPTPHPQHGVPCGTSTPRPGLRNTPAPGVSFYTPLQFPPSGTALSPNPPKLFTPLKIRSLNLQNRIMLSPMCQYSASNGHFTPWHMAHLGGIISRGPGLSMVEATAVLPEGRITPEDSGLWQDSQGEKLKEIVDFAHSQGQKIGIQLGHAGRKASMVAPWLDRAAIATPEAGGWPNNVKGPSAIPFDGNHCVPTAMTLEDIQTFKTAWVAALERALKAGFDVIEIHNAHGYLLHEFCSPVSNKRTDQYGGSFENRIRLTLEIVELTRQNIPDTMPLFLRISATDWLDYEGFEEDSWKVADSARLAQILADKGIDLMDVSSGANHPAQKITAGPGYQAPFAKEIKRAVGDRMLVGAVGIIASGKQAEALLTGKGGETGVSGEEEKGETELDLAIVARGFQKNPGLVWEWAEELDVKIMIAHQMRWGFRGKGGGH</sequence>
<gene>
    <name evidence="8" type="ORF">sscle_15g102770</name>
</gene>
<keyword evidence="3" id="KW-0288">FMN</keyword>
<dbReference type="CDD" id="cd02932">
    <property type="entry name" value="OYE_YqiM_FMN"/>
    <property type="match status" value="1"/>
</dbReference>
<evidence type="ECO:0000256" key="2">
    <source>
        <dbReference type="ARBA" id="ARBA00022630"/>
    </source>
</evidence>
<evidence type="ECO:0000313" key="8">
    <source>
        <dbReference type="EMBL" id="APA15507.1"/>
    </source>
</evidence>
<organism evidence="8 9">
    <name type="scientific">Sclerotinia sclerotiorum (strain ATCC 18683 / 1980 / Ss-1)</name>
    <name type="common">White mold</name>
    <name type="synonym">Whetzelinia sclerotiorum</name>
    <dbReference type="NCBI Taxonomy" id="665079"/>
    <lineage>
        <taxon>Eukaryota</taxon>
        <taxon>Fungi</taxon>
        <taxon>Dikarya</taxon>
        <taxon>Ascomycota</taxon>
        <taxon>Pezizomycotina</taxon>
        <taxon>Leotiomycetes</taxon>
        <taxon>Helotiales</taxon>
        <taxon>Sclerotiniaceae</taxon>
        <taxon>Sclerotinia</taxon>
    </lineage>
</organism>
<proteinExistence type="predicted"/>
<dbReference type="InterPro" id="IPR013785">
    <property type="entry name" value="Aldolase_TIM"/>
</dbReference>
<dbReference type="InterPro" id="IPR044152">
    <property type="entry name" value="YqjM-like"/>
</dbReference>
<dbReference type="InterPro" id="IPR001155">
    <property type="entry name" value="OxRdtase_FMN_N"/>
</dbReference>
<dbReference type="Gene3D" id="3.20.20.70">
    <property type="entry name" value="Aldolase class I"/>
    <property type="match status" value="1"/>
</dbReference>
<dbReference type="PANTHER" id="PTHR43303:SF4">
    <property type="entry name" value="NADPH DEHYDROGENASE C23G7.10C-RELATED"/>
    <property type="match status" value="1"/>
</dbReference>
<evidence type="ECO:0000256" key="4">
    <source>
        <dbReference type="ARBA" id="ARBA00022857"/>
    </source>
</evidence>
<dbReference type="OMA" id="YNPRWPW"/>
<reference evidence="9" key="1">
    <citation type="journal article" date="2017" name="Genome Biol. Evol.">
        <title>The complete genome sequence of the phytopathogenic fungus Sclerotinia sclerotiorum reveals insights into the genome architecture of broad host range pathogens.</title>
        <authorList>
            <person name="Derbyshire M."/>
            <person name="Denton-Giles M."/>
            <person name="Hegedus D."/>
            <person name="Seifbarghy S."/>
            <person name="Rollins J."/>
            <person name="van Kan J."/>
            <person name="Seidl M.F."/>
            <person name="Faino L."/>
            <person name="Mbengue M."/>
            <person name="Navaud O."/>
            <person name="Raffaele S."/>
            <person name="Hammond-Kosack K."/>
            <person name="Heard S."/>
            <person name="Oliver R."/>
        </authorList>
    </citation>
    <scope>NUCLEOTIDE SEQUENCE [LARGE SCALE GENOMIC DNA]</scope>
    <source>
        <strain evidence="9">ATCC 18683 / 1980 / Ss-1</strain>
    </source>
</reference>
<dbReference type="GO" id="GO:0050661">
    <property type="term" value="F:NADP binding"/>
    <property type="evidence" value="ECO:0007669"/>
    <property type="project" value="InterPro"/>
</dbReference>
<dbReference type="KEGG" id="ssl:SS1G_13455"/>
<keyword evidence="4" id="KW-0521">NADP</keyword>
<dbReference type="RefSeq" id="XP_001585571.1">
    <property type="nucleotide sequence ID" value="XM_001585521.1"/>
</dbReference>
<evidence type="ECO:0000256" key="5">
    <source>
        <dbReference type="ARBA" id="ARBA00023002"/>
    </source>
</evidence>
<dbReference type="GO" id="GO:0010181">
    <property type="term" value="F:FMN binding"/>
    <property type="evidence" value="ECO:0007669"/>
    <property type="project" value="InterPro"/>
</dbReference>
<dbReference type="AlphaFoldDB" id="A0A1D9QKN3"/>
<dbReference type="VEuPathDB" id="FungiDB:sscle_15g102770"/>
<protein>
    <recommendedName>
        <fullName evidence="7">NADH:flavin oxidoreductase/NADH oxidase N-terminal domain-containing protein</fullName>
    </recommendedName>
</protein>
<dbReference type="SUPFAM" id="SSF51395">
    <property type="entry name" value="FMN-linked oxidoreductases"/>
    <property type="match status" value="1"/>
</dbReference>
<feature type="region of interest" description="Disordered" evidence="6">
    <location>
        <begin position="1"/>
        <end position="32"/>
    </location>
</feature>
<dbReference type="PANTHER" id="PTHR43303">
    <property type="entry name" value="NADPH DEHYDROGENASE C23G7.10C-RELATED"/>
    <property type="match status" value="1"/>
</dbReference>
<evidence type="ECO:0000313" key="9">
    <source>
        <dbReference type="Proteomes" id="UP000177798"/>
    </source>
</evidence>
<accession>A0A1D9QKN3</accession>
<comment type="cofactor">
    <cofactor evidence="1">
        <name>FMN</name>
        <dbReference type="ChEBI" id="CHEBI:58210"/>
    </cofactor>
</comment>
<keyword evidence="2" id="KW-0285">Flavoprotein</keyword>
<dbReference type="EMBL" id="CP017828">
    <property type="protein sequence ID" value="APA15507.1"/>
    <property type="molecule type" value="Genomic_DNA"/>
</dbReference>
<dbReference type="OrthoDB" id="72788at2759"/>
<dbReference type="GO" id="GO:0003959">
    <property type="term" value="F:NADPH dehydrogenase activity"/>
    <property type="evidence" value="ECO:0007669"/>
    <property type="project" value="InterPro"/>
</dbReference>
<dbReference type="Pfam" id="PF00724">
    <property type="entry name" value="Oxidored_FMN"/>
    <property type="match status" value="1"/>
</dbReference>
<dbReference type="Proteomes" id="UP000177798">
    <property type="component" value="Chromosome 15"/>
</dbReference>
<name>A0A1D9QKN3_SCLS1</name>
<evidence type="ECO:0000256" key="6">
    <source>
        <dbReference type="SAM" id="MobiDB-lite"/>
    </source>
</evidence>
<feature type="domain" description="NADH:flavin oxidoreductase/NADH oxidase N-terminal" evidence="7">
    <location>
        <begin position="52"/>
        <end position="370"/>
    </location>
</feature>
<keyword evidence="5" id="KW-0560">Oxidoreductase</keyword>